<proteinExistence type="inferred from homology"/>
<dbReference type="EMBL" id="LRQB01000091">
    <property type="protein sequence ID" value="KXA18736.1"/>
    <property type="molecule type" value="Genomic_DNA"/>
</dbReference>
<comment type="catalytic activity">
    <reaction evidence="1 8">
        <text>dTDP-alpha-D-glucose = dTDP-4-dehydro-6-deoxy-alpha-D-glucose + H2O</text>
        <dbReference type="Rhea" id="RHEA:17221"/>
        <dbReference type="ChEBI" id="CHEBI:15377"/>
        <dbReference type="ChEBI" id="CHEBI:57477"/>
        <dbReference type="ChEBI" id="CHEBI:57649"/>
        <dbReference type="EC" id="4.2.1.46"/>
    </reaction>
</comment>
<dbReference type="InterPro" id="IPR005888">
    <property type="entry name" value="dTDP_Gluc_deHydtase"/>
</dbReference>
<reference evidence="10 11" key="1">
    <citation type="submission" date="2016-01" db="EMBL/GenBank/DDBJ databases">
        <authorList>
            <person name="Oliw E.H."/>
        </authorList>
    </citation>
    <scope>NUCLEOTIDE SEQUENCE [LARGE SCALE GENOMIC DNA]</scope>
    <source>
        <strain evidence="10 11">PSS_7772B</strain>
    </source>
</reference>
<evidence type="ECO:0000256" key="3">
    <source>
        <dbReference type="ARBA" id="ARBA00008178"/>
    </source>
</evidence>
<evidence type="ECO:0000256" key="1">
    <source>
        <dbReference type="ARBA" id="ARBA00001539"/>
    </source>
</evidence>
<gene>
    <name evidence="10" type="ORF">HMPREF3208_01351</name>
</gene>
<comment type="similarity">
    <text evidence="3 8">Belongs to the NAD(P)-dependent epimerase/dehydratase family. dTDP-glucose dehydratase subfamily.</text>
</comment>
<dbReference type="InterPro" id="IPR036291">
    <property type="entry name" value="NAD(P)-bd_dom_sf"/>
</dbReference>
<evidence type="ECO:0000256" key="5">
    <source>
        <dbReference type="ARBA" id="ARBA00016977"/>
    </source>
</evidence>
<evidence type="ECO:0000256" key="7">
    <source>
        <dbReference type="ARBA" id="ARBA00023239"/>
    </source>
</evidence>
<evidence type="ECO:0000256" key="4">
    <source>
        <dbReference type="ARBA" id="ARBA00011990"/>
    </source>
</evidence>
<dbReference type="GO" id="GO:0009225">
    <property type="term" value="P:nucleotide-sugar metabolic process"/>
    <property type="evidence" value="ECO:0007669"/>
    <property type="project" value="InterPro"/>
</dbReference>
<dbReference type="PATRIC" id="fig|2702.100.peg.1338"/>
<keyword evidence="6" id="KW-0520">NAD</keyword>
<dbReference type="PANTHER" id="PTHR43000">
    <property type="entry name" value="DTDP-D-GLUCOSE 4,6-DEHYDRATASE-RELATED"/>
    <property type="match status" value="1"/>
</dbReference>
<evidence type="ECO:0000256" key="2">
    <source>
        <dbReference type="ARBA" id="ARBA00001911"/>
    </source>
</evidence>
<evidence type="ECO:0000313" key="10">
    <source>
        <dbReference type="EMBL" id="KXA18736.1"/>
    </source>
</evidence>
<dbReference type="EC" id="4.2.1.46" evidence="4 8"/>
<dbReference type="SUPFAM" id="SSF51735">
    <property type="entry name" value="NAD(P)-binding Rossmann-fold domains"/>
    <property type="match status" value="1"/>
</dbReference>
<keyword evidence="7 8" id="KW-0456">Lyase</keyword>
<dbReference type="Pfam" id="PF16363">
    <property type="entry name" value="GDP_Man_Dehyd"/>
    <property type="match status" value="1"/>
</dbReference>
<evidence type="ECO:0000313" key="11">
    <source>
        <dbReference type="Proteomes" id="UP000070687"/>
    </source>
</evidence>
<dbReference type="CDD" id="cd05246">
    <property type="entry name" value="dTDP_GD_SDR_e"/>
    <property type="match status" value="1"/>
</dbReference>
<dbReference type="Proteomes" id="UP000070687">
    <property type="component" value="Unassembled WGS sequence"/>
</dbReference>
<organism evidence="10 11">
    <name type="scientific">Gardnerella vaginalis</name>
    <dbReference type="NCBI Taxonomy" id="2702"/>
    <lineage>
        <taxon>Bacteria</taxon>
        <taxon>Bacillati</taxon>
        <taxon>Actinomycetota</taxon>
        <taxon>Actinomycetes</taxon>
        <taxon>Bifidobacteriales</taxon>
        <taxon>Bifidobacteriaceae</taxon>
        <taxon>Gardnerella</taxon>
    </lineage>
</organism>
<dbReference type="AlphaFoldDB" id="A0A133NR18"/>
<evidence type="ECO:0000256" key="6">
    <source>
        <dbReference type="ARBA" id="ARBA00023027"/>
    </source>
</evidence>
<dbReference type="Gene3D" id="3.90.25.10">
    <property type="entry name" value="UDP-galactose 4-epimerase, domain 1"/>
    <property type="match status" value="1"/>
</dbReference>
<feature type="domain" description="NAD(P)-binding" evidence="9">
    <location>
        <begin position="26"/>
        <end position="345"/>
    </location>
</feature>
<comment type="caution">
    <text evidence="10">The sequence shown here is derived from an EMBL/GenBank/DDBJ whole genome shotgun (WGS) entry which is preliminary data.</text>
</comment>
<accession>A0A133NR18</accession>
<dbReference type="NCBIfam" id="TIGR01181">
    <property type="entry name" value="dTDP_gluc_dehyt"/>
    <property type="match status" value="1"/>
</dbReference>
<protein>
    <recommendedName>
        <fullName evidence="5 8">dTDP-glucose 4,6-dehydratase</fullName>
        <ecNumber evidence="4 8">4.2.1.46</ecNumber>
    </recommendedName>
</protein>
<dbReference type="GO" id="GO:0008460">
    <property type="term" value="F:dTDP-glucose 4,6-dehydratase activity"/>
    <property type="evidence" value="ECO:0007669"/>
    <property type="project" value="UniProtKB-EC"/>
</dbReference>
<dbReference type="InterPro" id="IPR016040">
    <property type="entry name" value="NAD(P)-bd_dom"/>
</dbReference>
<name>A0A133NR18_GARVA</name>
<sequence>MHMQQIHIYNEYMSTERNAFTPFHILVTGGAGFIGSNFVHYIAKYHPEVAITVLDSLTYAGNIANLYGLPQNFANNQYAFIHGDIRDTNLVNQLLNPRTQHTTAAGISMPAIDAIVHFAAESHNDNAIEYSDPFLSTNILGTQVLLDAARKYNIRFHHVSTDEVFGDLPLDSPLSCNEESPYRPSSPYAASKAASDHLVRAWSRTYGLRATISCSGNNYGPRQHIEKFIPRQITNIMCNMPAKLYGNGDSVRDWIQVEDHCDAIWRILTRGTICETYLVGAQCEMSNRDVLRMLLPIMGVSETNVVHVQPRPGEDRKYSLNSTKIRTQLEWEPQHTHFQQGLQETIAWYASHADLWKPIKAQVEQHYAALGH</sequence>
<evidence type="ECO:0000256" key="8">
    <source>
        <dbReference type="RuleBase" id="RU004473"/>
    </source>
</evidence>
<evidence type="ECO:0000259" key="9">
    <source>
        <dbReference type="Pfam" id="PF16363"/>
    </source>
</evidence>
<comment type="cofactor">
    <cofactor evidence="2 8">
        <name>NAD(+)</name>
        <dbReference type="ChEBI" id="CHEBI:57540"/>
    </cofactor>
</comment>
<dbReference type="Gene3D" id="3.40.50.720">
    <property type="entry name" value="NAD(P)-binding Rossmann-like Domain"/>
    <property type="match status" value="1"/>
</dbReference>